<evidence type="ECO:0000313" key="1">
    <source>
        <dbReference type="EMBL" id="MBO8447472.1"/>
    </source>
</evidence>
<reference evidence="1" key="1">
    <citation type="submission" date="2020-10" db="EMBL/GenBank/DDBJ databases">
        <authorList>
            <person name="Gilroy R."/>
        </authorList>
    </citation>
    <scope>NUCLEOTIDE SEQUENCE</scope>
    <source>
        <strain evidence="1">D3-1215</strain>
    </source>
</reference>
<dbReference type="Proteomes" id="UP000823637">
    <property type="component" value="Unassembled WGS sequence"/>
</dbReference>
<proteinExistence type="predicted"/>
<sequence length="132" mass="14301">MKRTISIIGIFTTILLVSFTAKAGNRQSLGNGVSLVQYGNTWVIEDDNRQMTISVEIAQAGIDRRNNEMMYNVICNGTFKKVAKWALRGAIADGIKAAAASGGSTLLVSASALAVDIIYDEACEYWKESKGY</sequence>
<organism evidence="1 2">
    <name type="scientific">Candidatus Enterocola intestinipullorum</name>
    <dbReference type="NCBI Taxonomy" id="2840783"/>
    <lineage>
        <taxon>Bacteria</taxon>
        <taxon>Pseudomonadati</taxon>
        <taxon>Bacteroidota</taxon>
        <taxon>Bacteroidia</taxon>
        <taxon>Bacteroidales</taxon>
        <taxon>Candidatus Enterocola</taxon>
    </lineage>
</organism>
<protein>
    <submittedName>
        <fullName evidence="1">Uncharacterized protein</fullName>
    </submittedName>
</protein>
<name>A0A9D9EHP5_9BACT</name>
<accession>A0A9D9EHP5</accession>
<evidence type="ECO:0000313" key="2">
    <source>
        <dbReference type="Proteomes" id="UP000823637"/>
    </source>
</evidence>
<dbReference type="AlphaFoldDB" id="A0A9D9EHP5"/>
<reference evidence="1" key="2">
    <citation type="journal article" date="2021" name="PeerJ">
        <title>Extensive microbial diversity within the chicken gut microbiome revealed by metagenomics and culture.</title>
        <authorList>
            <person name="Gilroy R."/>
            <person name="Ravi A."/>
            <person name="Getino M."/>
            <person name="Pursley I."/>
            <person name="Horton D.L."/>
            <person name="Alikhan N.F."/>
            <person name="Baker D."/>
            <person name="Gharbi K."/>
            <person name="Hall N."/>
            <person name="Watson M."/>
            <person name="Adriaenssens E.M."/>
            <person name="Foster-Nyarko E."/>
            <person name="Jarju S."/>
            <person name="Secka A."/>
            <person name="Antonio M."/>
            <person name="Oren A."/>
            <person name="Chaudhuri R.R."/>
            <person name="La Ragione R."/>
            <person name="Hildebrand F."/>
            <person name="Pallen M.J."/>
        </authorList>
    </citation>
    <scope>NUCLEOTIDE SEQUENCE</scope>
    <source>
        <strain evidence="1">D3-1215</strain>
    </source>
</reference>
<dbReference type="EMBL" id="JADIMR010000103">
    <property type="protein sequence ID" value="MBO8447472.1"/>
    <property type="molecule type" value="Genomic_DNA"/>
</dbReference>
<comment type="caution">
    <text evidence="1">The sequence shown here is derived from an EMBL/GenBank/DDBJ whole genome shotgun (WGS) entry which is preliminary data.</text>
</comment>
<gene>
    <name evidence="1" type="ORF">IAC32_07000</name>
</gene>